<organism evidence="2">
    <name type="scientific">Proboscia inermis</name>
    <dbReference type="NCBI Taxonomy" id="420281"/>
    <lineage>
        <taxon>Eukaryota</taxon>
        <taxon>Sar</taxon>
        <taxon>Stramenopiles</taxon>
        <taxon>Ochrophyta</taxon>
        <taxon>Bacillariophyta</taxon>
        <taxon>Coscinodiscophyceae</taxon>
        <taxon>Rhizosoleniophycidae</taxon>
        <taxon>Rhizosoleniales</taxon>
        <taxon>Rhizosoleniaceae</taxon>
        <taxon>Proboscia</taxon>
    </lineage>
</organism>
<protein>
    <submittedName>
        <fullName evidence="2">Uncharacterized protein</fullName>
    </submittedName>
</protein>
<reference evidence="2" key="1">
    <citation type="submission" date="2021-01" db="EMBL/GenBank/DDBJ databases">
        <authorList>
            <person name="Corre E."/>
            <person name="Pelletier E."/>
            <person name="Niang G."/>
            <person name="Scheremetjew M."/>
            <person name="Finn R."/>
            <person name="Kale V."/>
            <person name="Holt S."/>
            <person name="Cochrane G."/>
            <person name="Meng A."/>
            <person name="Brown T."/>
            <person name="Cohen L."/>
        </authorList>
    </citation>
    <scope>NUCLEOTIDE SEQUENCE</scope>
    <source>
        <strain evidence="2">CCAP1064/1</strain>
    </source>
</reference>
<feature type="chain" id="PRO_5030521461" evidence="1">
    <location>
        <begin position="28"/>
        <end position="485"/>
    </location>
</feature>
<sequence>MSFSMKSRVTNYLTSLCLIAMVRTVHSRVSTVNLEGMMLKSEIPDTGEEWVSLAPDAEFQMSGDFHTPEEKAKASRTLHRMLNNDDGVAEETTYYNPYQDSALFMEGENTAYSGYSQAWRYLGFYIDCNSDIVEFDDDGYRRRLSGDDYEGCTRYLMWAAYIDPYYEGGGLAEYQFYNRWNDTWTSYCDDEDVCRYMDCHLDDTHFKLLGFFKHYDYDDWMEQLFKHEGICIWTDDEYEFMQDAREELPQGCGETEYYDEDENPFYVGLLPQGGGDIGVEIFVDELCMQPYSGEMNTTEIIESMIGNDSGDDDGMDVGDFFEAFNSAHSIFKICQPCIAYSLENMYDDDGWEQFDCNDDAGYTNVNQCMKFSTHAVILPAKISDVVMANQQGTINNLNINVLTSSISGYSDTAPVPLTWTDPNPAGEEPMDTSSKILAFSMTIFGIGLIGAFVTTKGYKSSDSPFSKSLVRNEHGDLTHNEGILT</sequence>
<proteinExistence type="predicted"/>
<dbReference type="EMBL" id="HBEL01010754">
    <property type="protein sequence ID" value="CAD8408983.1"/>
    <property type="molecule type" value="Transcribed_RNA"/>
</dbReference>
<name>A0A7S0GCN1_9STRA</name>
<dbReference type="AlphaFoldDB" id="A0A7S0GCN1"/>
<accession>A0A7S0GCN1</accession>
<evidence type="ECO:0000313" key="2">
    <source>
        <dbReference type="EMBL" id="CAD8408983.1"/>
    </source>
</evidence>
<feature type="signal peptide" evidence="1">
    <location>
        <begin position="1"/>
        <end position="27"/>
    </location>
</feature>
<gene>
    <name evidence="2" type="ORF">PINE0816_LOCUS5105</name>
</gene>
<keyword evidence="1" id="KW-0732">Signal</keyword>
<evidence type="ECO:0000256" key="1">
    <source>
        <dbReference type="SAM" id="SignalP"/>
    </source>
</evidence>